<evidence type="ECO:0000259" key="5">
    <source>
        <dbReference type="PROSITE" id="PS51635"/>
    </source>
</evidence>
<evidence type="ECO:0000313" key="7">
    <source>
        <dbReference type="Proteomes" id="UP000062160"/>
    </source>
</evidence>
<dbReference type="CDD" id="cd07209">
    <property type="entry name" value="Pat_hypo_Ecoli_Z1214_like"/>
    <property type="match status" value="1"/>
</dbReference>
<gene>
    <name evidence="6" type="ORF">TSYNT_610</name>
</gene>
<dbReference type="InterPro" id="IPR050301">
    <property type="entry name" value="NTE"/>
</dbReference>
<proteinExistence type="predicted"/>
<organism evidence="6">
    <name type="scientific">Tepidanaerobacter syntrophicus</name>
    <dbReference type="NCBI Taxonomy" id="224999"/>
    <lineage>
        <taxon>Bacteria</taxon>
        <taxon>Bacillati</taxon>
        <taxon>Bacillota</taxon>
        <taxon>Clostridia</taxon>
        <taxon>Thermosediminibacterales</taxon>
        <taxon>Tepidanaerobacteraceae</taxon>
        <taxon>Tepidanaerobacter</taxon>
    </lineage>
</organism>
<name>A0A0U9HNR1_9FIRM</name>
<dbReference type="RefSeq" id="WP_059031711.1">
    <property type="nucleotide sequence ID" value="NZ_BSDN01000003.1"/>
</dbReference>
<keyword evidence="7" id="KW-1185">Reference proteome</keyword>
<accession>A0A0U9HNR1</accession>
<keyword evidence="2 4" id="KW-0442">Lipid degradation</keyword>
<dbReference type="PANTHER" id="PTHR14226:SF29">
    <property type="entry name" value="NEUROPATHY TARGET ESTERASE SWS"/>
    <property type="match status" value="1"/>
</dbReference>
<evidence type="ECO:0000256" key="1">
    <source>
        <dbReference type="ARBA" id="ARBA00022801"/>
    </source>
</evidence>
<dbReference type="GO" id="GO:0016042">
    <property type="term" value="P:lipid catabolic process"/>
    <property type="evidence" value="ECO:0007669"/>
    <property type="project" value="UniProtKB-UniRule"/>
</dbReference>
<feature type="short sequence motif" description="DGA/G" evidence="4">
    <location>
        <begin position="179"/>
        <end position="181"/>
    </location>
</feature>
<feature type="active site" description="Nucleophile" evidence="4">
    <location>
        <position position="37"/>
    </location>
</feature>
<feature type="short sequence motif" description="GXSXG" evidence="4">
    <location>
        <begin position="35"/>
        <end position="39"/>
    </location>
</feature>
<feature type="domain" description="PNPLA" evidence="5">
    <location>
        <begin position="4"/>
        <end position="192"/>
    </location>
</feature>
<dbReference type="Pfam" id="PF01734">
    <property type="entry name" value="Patatin"/>
    <property type="match status" value="1"/>
</dbReference>
<dbReference type="InterPro" id="IPR002641">
    <property type="entry name" value="PNPLA_dom"/>
</dbReference>
<dbReference type="OrthoDB" id="9770965at2"/>
<keyword evidence="3 4" id="KW-0443">Lipid metabolism</keyword>
<evidence type="ECO:0000256" key="2">
    <source>
        <dbReference type="ARBA" id="ARBA00022963"/>
    </source>
</evidence>
<feature type="short sequence motif" description="GXGXXG" evidence="4">
    <location>
        <begin position="8"/>
        <end position="13"/>
    </location>
</feature>
<dbReference type="GO" id="GO:0016787">
    <property type="term" value="F:hydrolase activity"/>
    <property type="evidence" value="ECO:0007669"/>
    <property type="project" value="UniProtKB-UniRule"/>
</dbReference>
<dbReference type="PROSITE" id="PS51635">
    <property type="entry name" value="PNPLA"/>
    <property type="match status" value="1"/>
</dbReference>
<keyword evidence="1 4" id="KW-0378">Hydrolase</keyword>
<evidence type="ECO:0000256" key="4">
    <source>
        <dbReference type="PROSITE-ProRule" id="PRU01161"/>
    </source>
</evidence>
<dbReference type="AlphaFoldDB" id="A0A0U9HNR1"/>
<evidence type="ECO:0000313" key="6">
    <source>
        <dbReference type="EMBL" id="GAQ24631.1"/>
    </source>
</evidence>
<dbReference type="EMBL" id="DF977000">
    <property type="protein sequence ID" value="GAQ24631.1"/>
    <property type="molecule type" value="Genomic_DNA"/>
</dbReference>
<dbReference type="Proteomes" id="UP000062160">
    <property type="component" value="Unassembled WGS sequence"/>
</dbReference>
<reference evidence="6" key="1">
    <citation type="journal article" date="2016" name="Genome Announc.">
        <title>Draft Genome Sequence of the Syntrophic Lactate-Degrading Bacterium Tepidanaerobacter syntrophicus JLT.</title>
        <authorList>
            <person name="Matsuura N."/>
            <person name="Ohashi A."/>
            <person name="Tourlousse D.M."/>
            <person name="Sekiguchi Y."/>
        </authorList>
    </citation>
    <scope>NUCLEOTIDE SEQUENCE [LARGE SCALE GENOMIC DNA]</scope>
    <source>
        <strain evidence="6">JL</strain>
    </source>
</reference>
<dbReference type="STRING" id="224999.GCA_001485475_00637"/>
<dbReference type="PANTHER" id="PTHR14226">
    <property type="entry name" value="NEUROPATHY TARGET ESTERASE/SWISS CHEESE D.MELANOGASTER"/>
    <property type="match status" value="1"/>
</dbReference>
<dbReference type="SUPFAM" id="SSF52151">
    <property type="entry name" value="FabD/lysophospholipase-like"/>
    <property type="match status" value="1"/>
</dbReference>
<sequence>MFGLVLEGGGAKGAYQIGAWKALRELNIDIGGVAGTSVGALNGAMILQGDFEKAWNIWYDISFDKIINNIDEKEIEAIRNKEVRPENLIFAVKKLRELFSERGLDITPLRKLISENVSEDKIRSSGKDFGIVTVELTDLKPVEIYIEDIPYGKLADYLLASANLPIFKMEKIDGKLFIDGGVFDNLPVGLLAAKGYKDIIVIRLHGLGRVRGVNRKKLNLIVIEPSEDLGGLLDFSAERARVNLQLGYYDTLKVINKYSGTHYYIKESYPEDYYARFFFNMNPRTVSQLAEIIGLNEKIPCYRLLFEKVIPRIADILDLGPKATYKDIIIDILERAARTAEIEKFRIYEFEEFLQTVLSRHQKNSQGISNKIPRILRKSDLVLKTVKDQLLPEIVDVFIEELKLQLKNNA</sequence>
<dbReference type="InterPro" id="IPR016035">
    <property type="entry name" value="Acyl_Trfase/lysoPLipase"/>
</dbReference>
<evidence type="ECO:0000256" key="3">
    <source>
        <dbReference type="ARBA" id="ARBA00023098"/>
    </source>
</evidence>
<feature type="active site" description="Proton acceptor" evidence="4">
    <location>
        <position position="179"/>
    </location>
</feature>
<dbReference type="Gene3D" id="3.40.1090.10">
    <property type="entry name" value="Cytosolic phospholipase A2 catalytic domain"/>
    <property type="match status" value="2"/>
</dbReference>
<protein>
    <submittedName>
        <fullName evidence="6">NTE family protein</fullName>
    </submittedName>
</protein>